<dbReference type="InterPro" id="IPR050250">
    <property type="entry name" value="Macrolide_Exporter_MacB"/>
</dbReference>
<reference evidence="10 11" key="1">
    <citation type="journal article" date="2009" name="Stand. Genomic Sci.">
        <title>Complete genome sequence of Brachybacterium faecium type strain (Schefferle 6-10).</title>
        <authorList>
            <person name="Lapidus A."/>
            <person name="Pukall R."/>
            <person name="Labuttii K."/>
            <person name="Copeland A."/>
            <person name="Del Rio T.G."/>
            <person name="Nolan M."/>
            <person name="Chen F."/>
            <person name="Lucas S."/>
            <person name="Tice H."/>
            <person name="Cheng J.F."/>
            <person name="Bruce D."/>
            <person name="Goodwin L."/>
            <person name="Pitluck S."/>
            <person name="Rohde M."/>
            <person name="Goker M."/>
            <person name="Pati A."/>
            <person name="Ivanova N."/>
            <person name="Mavrommatis K."/>
            <person name="Chen A."/>
            <person name="Palaniappan K."/>
            <person name="D'haeseleer P."/>
            <person name="Chain P."/>
            <person name="Bristow J."/>
            <person name="Eisen J.A."/>
            <person name="Markowitz V."/>
            <person name="Hugenholtz P."/>
            <person name="Kyrpides N.C."/>
            <person name="Klenk H.P."/>
        </authorList>
    </citation>
    <scope>NUCLEOTIDE SEQUENCE [LARGE SCALE GENOMIC DNA]</scope>
    <source>
        <strain evidence="11">ATCC 43885 / DSM 4810 / JCM 11609 / LMG 19847 / NBRC 14762 / NCIMB 9860 / 6-10</strain>
    </source>
</reference>
<feature type="compositionally biased region" description="Polar residues" evidence="7">
    <location>
        <begin position="72"/>
        <end position="83"/>
    </location>
</feature>
<comment type="similarity">
    <text evidence="6">Belongs to the ABC-4 integral membrane protein family.</text>
</comment>
<dbReference type="EMBL" id="CP001643">
    <property type="protein sequence ID" value="ACU84486.1"/>
    <property type="molecule type" value="Genomic_DNA"/>
</dbReference>
<keyword evidence="10" id="KW-0449">Lipoprotein</keyword>
<dbReference type="KEGG" id="bfa:Bfae_06210"/>
<dbReference type="PANTHER" id="PTHR30572:SF4">
    <property type="entry name" value="ABC TRANSPORTER PERMEASE YTRF"/>
    <property type="match status" value="1"/>
</dbReference>
<feature type="region of interest" description="Disordered" evidence="7">
    <location>
        <begin position="55"/>
        <end position="100"/>
    </location>
</feature>
<feature type="transmembrane region" description="Helical" evidence="8">
    <location>
        <begin position="493"/>
        <end position="519"/>
    </location>
</feature>
<feature type="transmembrane region" description="Helical" evidence="8">
    <location>
        <begin position="900"/>
        <end position="921"/>
    </location>
</feature>
<dbReference type="GO" id="GO:0022857">
    <property type="term" value="F:transmembrane transporter activity"/>
    <property type="evidence" value="ECO:0007669"/>
    <property type="project" value="TreeGrafter"/>
</dbReference>
<comment type="subcellular location">
    <subcellularLocation>
        <location evidence="1">Cell membrane</location>
        <topology evidence="1">Multi-pass membrane protein</topology>
    </subcellularLocation>
</comment>
<dbReference type="eggNOG" id="COG0577">
    <property type="taxonomic scope" value="Bacteria"/>
</dbReference>
<evidence type="ECO:0000313" key="10">
    <source>
        <dbReference type="EMBL" id="ACU84486.1"/>
    </source>
</evidence>
<sequence>MVGVRAARMRTLLRLALRDAARHRGRSLLAVAVIAVPLTMILLVLSSMTPPATDRDTALGSLPEGTDGIVTATASTEPLTQRPESIPPWIDQEDRFPASPSEISADLPDQARLLEWWNSPTLLMTTDLALDPGDQSRASSAAAVGELDAEQLRTLTLHEASPEALDLLLPPLVDGSAPSDGEGVVISRAAAEHGGLKVGDTLQLLAPPDTGWRSTDGRIAAVMEDSARGYTVAGIADGDAPEAWALPEWVAPLTAADQSGVSRHFLLLDAPDLSWQQVRDLNSDRVGVISRAVLEDYPPHDELPLLPLDPSVVLAHIVLSALAVVGAAVLLVLLVTPALTIGAERQRRTMALMIAQGAHPRDAARIHLGQGAVLGLLGSSLALLLALAGIPLLRALLASELGPAFGPLPWYLPACLLIVGPLLGVGASLPPAIAAARLDPIAALAARRPAAGARRRSPAAVLAAGAIAAAGATILLLAPALPTPLSGIVLLPGSLLLLLGALLMLPGLFGLAGALGDVVPGATMLRVAARDASRHLGRTAPAASAVLACTASLVLVATATASFQASRDLEEVSMVAPGRATIGMETPISDEVDRSLIASVLTHLEDEGLVADHASVLSSADGTWLEPAPAPGRACPSGEGPDTMSAIDPDAPLLCVPEEQAYQPGHTFPSWIGNQLTVMAPEDLRATGLDGAEEAADVVAAGGAVVNDATRVSVDGTVELLRGDSGEPLATVPGAFVSGFEPAVTISPETARAWGIPTRYVGEVIVPTDSLQAGDLEELREAALAESPVVQVSGKPAPDALGLTSDRRWTLFFVGAATVLAAVATLLSMALGRGEYAADLTTMESLGATPAQRRHYGAMQALVLLLAGLPTGMLVGFTIALPLVGTGLFGVFLTTSVHRLLLATGLAVLVLAVGASAAVLARPSGDLIPRTQD</sequence>
<feature type="transmembrane region" description="Helical" evidence="8">
    <location>
        <begin position="861"/>
        <end position="894"/>
    </location>
</feature>
<gene>
    <name evidence="10" type="ordered locus">Bfae_06210</name>
</gene>
<dbReference type="GO" id="GO:0005886">
    <property type="term" value="C:plasma membrane"/>
    <property type="evidence" value="ECO:0007669"/>
    <property type="project" value="UniProtKB-SubCell"/>
</dbReference>
<evidence type="ECO:0000256" key="8">
    <source>
        <dbReference type="SAM" id="Phobius"/>
    </source>
</evidence>
<keyword evidence="2" id="KW-1003">Cell membrane</keyword>
<evidence type="ECO:0000256" key="5">
    <source>
        <dbReference type="ARBA" id="ARBA00023136"/>
    </source>
</evidence>
<keyword evidence="3 8" id="KW-0812">Transmembrane</keyword>
<protein>
    <submittedName>
        <fullName evidence="10">ABC-type transport system, involved in lipoprotein release, permease component</fullName>
    </submittedName>
</protein>
<feature type="transmembrane region" description="Helical" evidence="8">
    <location>
        <begin position="410"/>
        <end position="438"/>
    </location>
</feature>
<feature type="transmembrane region" description="Helical" evidence="8">
    <location>
        <begin position="28"/>
        <end position="48"/>
    </location>
</feature>
<dbReference type="Proteomes" id="UP000001919">
    <property type="component" value="Chromosome"/>
</dbReference>
<keyword evidence="4 8" id="KW-1133">Transmembrane helix</keyword>
<dbReference type="Pfam" id="PF02687">
    <property type="entry name" value="FtsX"/>
    <property type="match status" value="1"/>
</dbReference>
<dbReference type="OrthoDB" id="4847440at2"/>
<feature type="transmembrane region" description="Helical" evidence="8">
    <location>
        <begin position="540"/>
        <end position="563"/>
    </location>
</feature>
<evidence type="ECO:0000256" key="7">
    <source>
        <dbReference type="SAM" id="MobiDB-lite"/>
    </source>
</evidence>
<name>C7MI60_BRAFD</name>
<evidence type="ECO:0000256" key="4">
    <source>
        <dbReference type="ARBA" id="ARBA00022989"/>
    </source>
</evidence>
<evidence type="ECO:0000256" key="2">
    <source>
        <dbReference type="ARBA" id="ARBA00022475"/>
    </source>
</evidence>
<evidence type="ECO:0000256" key="6">
    <source>
        <dbReference type="ARBA" id="ARBA00038076"/>
    </source>
</evidence>
<evidence type="ECO:0000256" key="3">
    <source>
        <dbReference type="ARBA" id="ARBA00022692"/>
    </source>
</evidence>
<dbReference type="InterPro" id="IPR003838">
    <property type="entry name" value="ABC3_permease_C"/>
</dbReference>
<dbReference type="STRING" id="446465.Bfae_06210"/>
<feature type="transmembrane region" description="Helical" evidence="8">
    <location>
        <begin position="809"/>
        <end position="831"/>
    </location>
</feature>
<dbReference type="PANTHER" id="PTHR30572">
    <property type="entry name" value="MEMBRANE COMPONENT OF TRANSPORTER-RELATED"/>
    <property type="match status" value="1"/>
</dbReference>
<feature type="transmembrane region" description="Helical" evidence="8">
    <location>
        <begin position="459"/>
        <end position="481"/>
    </location>
</feature>
<accession>C7MI60</accession>
<keyword evidence="5 8" id="KW-0472">Membrane</keyword>
<proteinExistence type="inferred from homology"/>
<organism evidence="10 11">
    <name type="scientific">Brachybacterium faecium (strain ATCC 43885 / DSM 4810 / JCM 11609 / LMG 19847 / NBRC 14762 / NCIMB 9860 / 6-10)</name>
    <dbReference type="NCBI Taxonomy" id="446465"/>
    <lineage>
        <taxon>Bacteria</taxon>
        <taxon>Bacillati</taxon>
        <taxon>Actinomycetota</taxon>
        <taxon>Actinomycetes</taxon>
        <taxon>Micrococcales</taxon>
        <taxon>Dermabacteraceae</taxon>
        <taxon>Brachybacterium</taxon>
    </lineage>
</organism>
<feature type="transmembrane region" description="Helical" evidence="8">
    <location>
        <begin position="313"/>
        <end position="343"/>
    </location>
</feature>
<keyword evidence="11" id="KW-1185">Reference proteome</keyword>
<feature type="transmembrane region" description="Helical" evidence="8">
    <location>
        <begin position="371"/>
        <end position="390"/>
    </location>
</feature>
<evidence type="ECO:0000259" key="9">
    <source>
        <dbReference type="Pfam" id="PF02687"/>
    </source>
</evidence>
<dbReference type="AlphaFoldDB" id="C7MI60"/>
<evidence type="ECO:0000256" key="1">
    <source>
        <dbReference type="ARBA" id="ARBA00004651"/>
    </source>
</evidence>
<dbReference type="PATRIC" id="fig|446465.5.peg.610"/>
<dbReference type="HOGENOM" id="CLU_013247_0_0_11"/>
<feature type="domain" description="ABC3 transporter permease C-terminal" evidence="9">
    <location>
        <begin position="323"/>
        <end position="440"/>
    </location>
</feature>
<evidence type="ECO:0000313" key="11">
    <source>
        <dbReference type="Proteomes" id="UP000001919"/>
    </source>
</evidence>